<dbReference type="EMBL" id="CP001013">
    <property type="protein sequence ID" value="ACB34376.1"/>
    <property type="molecule type" value="Genomic_DNA"/>
</dbReference>
<dbReference type="OrthoDB" id="34246at2"/>
<dbReference type="HOGENOM" id="CLU_097531_0_0_4"/>
<dbReference type="SUPFAM" id="SSF53850">
    <property type="entry name" value="Periplasmic binding protein-like II"/>
    <property type="match status" value="1"/>
</dbReference>
<dbReference type="KEGG" id="lch:Lcho_2109"/>
<evidence type="ECO:0000313" key="1">
    <source>
        <dbReference type="EMBL" id="ACB34376.1"/>
    </source>
</evidence>
<sequence length="257" mass="27991">MLTAPSTPGDASKAATRYRLSVCPHDTAKNLAGWFVLNTYLQRKLGIAMRFEPADNFNIEREQVLAGGYHLVYANPFSALQFHRQRGFVPLARPVALFDETLLIASAGKLLPADGPLKIASATEKLIVHFLGLTLLDQLGIDLSRASYQFVGNHLKAAHAVLNGQADAAFVFNETWNGMAAKSRAELQVLAQTESRQASHCFCVGPELADRADEIRAVLCDMQTDPAGLRILEDLNFKGFEAIDVAAVEQLAQLVVS</sequence>
<gene>
    <name evidence="1" type="ordered locus">Lcho_2109</name>
</gene>
<proteinExistence type="predicted"/>
<organism evidence="1 2">
    <name type="scientific">Leptothrix cholodnii (strain ATCC 51168 / LMG 8142 / SP-6)</name>
    <name type="common">Leptothrix discophora (strain SP-6)</name>
    <dbReference type="NCBI Taxonomy" id="395495"/>
    <lineage>
        <taxon>Bacteria</taxon>
        <taxon>Pseudomonadati</taxon>
        <taxon>Pseudomonadota</taxon>
        <taxon>Betaproteobacteria</taxon>
        <taxon>Burkholderiales</taxon>
        <taxon>Sphaerotilaceae</taxon>
        <taxon>Leptothrix</taxon>
    </lineage>
</organism>
<dbReference type="Gene3D" id="3.40.190.10">
    <property type="entry name" value="Periplasmic binding protein-like II"/>
    <property type="match status" value="1"/>
</dbReference>
<keyword evidence="2" id="KW-1185">Reference proteome</keyword>
<dbReference type="eggNOG" id="COG3221">
    <property type="taxonomic scope" value="Bacteria"/>
</dbReference>
<dbReference type="Pfam" id="PF12974">
    <property type="entry name" value="Phosphonate-bd"/>
    <property type="match status" value="1"/>
</dbReference>
<dbReference type="STRING" id="395495.Lcho_2109"/>
<evidence type="ECO:0000313" key="2">
    <source>
        <dbReference type="Proteomes" id="UP000001693"/>
    </source>
</evidence>
<dbReference type="RefSeq" id="WP_012347136.1">
    <property type="nucleotide sequence ID" value="NC_010524.1"/>
</dbReference>
<dbReference type="AlphaFoldDB" id="B1Y277"/>
<dbReference type="Proteomes" id="UP000001693">
    <property type="component" value="Chromosome"/>
</dbReference>
<protein>
    <submittedName>
        <fullName evidence="1">ABC-type phosphate/phosphonate transport system periplasmic component-like protein</fullName>
    </submittedName>
</protein>
<reference evidence="1 2" key="1">
    <citation type="submission" date="2008-03" db="EMBL/GenBank/DDBJ databases">
        <title>Complete sequence of Leptothrix cholodnii SP-6.</title>
        <authorList>
            <consortium name="US DOE Joint Genome Institute"/>
            <person name="Copeland A."/>
            <person name="Lucas S."/>
            <person name="Lapidus A."/>
            <person name="Glavina del Rio T."/>
            <person name="Dalin E."/>
            <person name="Tice H."/>
            <person name="Bruce D."/>
            <person name="Goodwin L."/>
            <person name="Pitluck S."/>
            <person name="Chertkov O."/>
            <person name="Brettin T."/>
            <person name="Detter J.C."/>
            <person name="Han C."/>
            <person name="Kuske C.R."/>
            <person name="Schmutz J."/>
            <person name="Larimer F."/>
            <person name="Land M."/>
            <person name="Hauser L."/>
            <person name="Kyrpides N."/>
            <person name="Lykidis A."/>
            <person name="Emerson D."/>
            <person name="Richardson P."/>
        </authorList>
    </citation>
    <scope>NUCLEOTIDE SEQUENCE [LARGE SCALE GENOMIC DNA]</scope>
    <source>
        <strain evidence="2">ATCC 51168 / LMG 8142 / SP-6</strain>
    </source>
</reference>
<accession>B1Y277</accession>
<name>B1Y277_LEPCP</name>